<keyword evidence="4" id="KW-1185">Reference proteome</keyword>
<dbReference type="PANTHER" id="PTHR30486:SF6">
    <property type="entry name" value="TYPE IV PILUS RETRACTATION ATPASE PILT"/>
    <property type="match status" value="1"/>
</dbReference>
<evidence type="ECO:0000313" key="3">
    <source>
        <dbReference type="EMBL" id="ERK51267.1"/>
    </source>
</evidence>
<keyword evidence="3" id="KW-0378">Hydrolase</keyword>
<keyword evidence="3" id="KW-0547">Nucleotide-binding</keyword>
<dbReference type="GO" id="GO:0016887">
    <property type="term" value="F:ATP hydrolysis activity"/>
    <property type="evidence" value="ECO:0007669"/>
    <property type="project" value="InterPro"/>
</dbReference>
<keyword evidence="3" id="KW-0067">ATP-binding</keyword>
<proteinExistence type="inferred from homology"/>
<gene>
    <name evidence="3" type="ORF">HMPREF0682_0696</name>
</gene>
<dbReference type="OrthoDB" id="9810761at2"/>
<dbReference type="CDD" id="cd01130">
    <property type="entry name" value="VirB11-like_ATPase"/>
    <property type="match status" value="1"/>
</dbReference>
<dbReference type="AlphaFoldDB" id="U2RKN4"/>
<dbReference type="Gene3D" id="3.40.50.300">
    <property type="entry name" value="P-loop containing nucleotide triphosphate hydrolases"/>
    <property type="match status" value="1"/>
</dbReference>
<dbReference type="EMBL" id="ACVN02000283">
    <property type="protein sequence ID" value="ERK51267.1"/>
    <property type="molecule type" value="Genomic_DNA"/>
</dbReference>
<dbReference type="Gene3D" id="3.30.450.380">
    <property type="match status" value="1"/>
</dbReference>
<evidence type="ECO:0000313" key="4">
    <source>
        <dbReference type="Proteomes" id="UP000017052"/>
    </source>
</evidence>
<dbReference type="InterPro" id="IPR001482">
    <property type="entry name" value="T2SS/T4SS_dom"/>
</dbReference>
<name>U2RKN4_9ACTN</name>
<sequence length="383" mass="39999">MRDDELDLLRGWLAANGRDWGPPEVARGLDRLGLVVSDASVLAATDALRRTSVGAGPLEGLLHLDGVTDVLVNGADDVFIDRGAGLERMETGFASDEEVRRLAARLAASAGRRLDDASPWVDARLPDGTRLHAVLACLAEPGTCISLRVPARRSMTLEELRSGGSIDGRTAAVLAGLVGNKAAFLVTGGTGSGKTTLLGVLLSLVPDDQRIVIVEDSRELNPDHPHAVRMECRPPNAEGAGAVTMTDLVRQALRMRPDRLVVGEVRGPELCDLLTAMNTGHEGGCGTVHANSVADVPARLEALAALGGMGREACHAQIGAALDAVIHVRRGADGQRGVGQIGVVRSGDDGRVRIDEALVVDADGVSRPAGQWSRLAELSGVPS</sequence>
<reference evidence="3" key="1">
    <citation type="submission" date="2013-08" db="EMBL/GenBank/DDBJ databases">
        <authorList>
            <person name="Durkin A.S."/>
            <person name="Haft D.R."/>
            <person name="McCorrison J."/>
            <person name="Torralba M."/>
            <person name="Gillis M."/>
            <person name="Haft D.H."/>
            <person name="Methe B."/>
            <person name="Sutton G."/>
            <person name="Nelson K.E."/>
        </authorList>
    </citation>
    <scope>NUCLEOTIDE SEQUENCE [LARGE SCALE GENOMIC DNA]</scope>
    <source>
        <strain evidence="3">F0233</strain>
    </source>
</reference>
<dbReference type="InterPro" id="IPR050921">
    <property type="entry name" value="T4SS_GSP_E_ATPase"/>
</dbReference>
<evidence type="ECO:0000259" key="2">
    <source>
        <dbReference type="Pfam" id="PF00437"/>
    </source>
</evidence>
<comment type="caution">
    <text evidence="3">The sequence shown here is derived from an EMBL/GenBank/DDBJ whole genome shotgun (WGS) entry which is preliminary data.</text>
</comment>
<accession>U2RKN4</accession>
<dbReference type="Pfam" id="PF00437">
    <property type="entry name" value="T2SSE"/>
    <property type="match status" value="1"/>
</dbReference>
<dbReference type="SUPFAM" id="SSF52540">
    <property type="entry name" value="P-loop containing nucleoside triphosphate hydrolases"/>
    <property type="match status" value="1"/>
</dbReference>
<keyword evidence="3" id="KW-0347">Helicase</keyword>
<evidence type="ECO:0000256" key="1">
    <source>
        <dbReference type="ARBA" id="ARBA00006611"/>
    </source>
</evidence>
<organism evidence="3 4">
    <name type="scientific">Propionibacterium acidifaciens F0233</name>
    <dbReference type="NCBI Taxonomy" id="553198"/>
    <lineage>
        <taxon>Bacteria</taxon>
        <taxon>Bacillati</taxon>
        <taxon>Actinomycetota</taxon>
        <taxon>Actinomycetes</taxon>
        <taxon>Propionibacteriales</taxon>
        <taxon>Propionibacteriaceae</taxon>
        <taxon>Propionibacterium</taxon>
    </lineage>
</organism>
<dbReference type="RefSeq" id="WP_021798561.1">
    <property type="nucleotide sequence ID" value="NZ_ACVN02000283.1"/>
</dbReference>
<dbReference type="PANTHER" id="PTHR30486">
    <property type="entry name" value="TWITCHING MOTILITY PROTEIN PILT"/>
    <property type="match status" value="1"/>
</dbReference>
<dbReference type="InterPro" id="IPR027417">
    <property type="entry name" value="P-loop_NTPase"/>
</dbReference>
<protein>
    <submittedName>
        <fullName evidence="3">Helicase/secretion neighborhood ATPase</fullName>
    </submittedName>
</protein>
<dbReference type="NCBIfam" id="TIGR03819">
    <property type="entry name" value="heli_sec_ATPase"/>
    <property type="match status" value="1"/>
</dbReference>
<dbReference type="Proteomes" id="UP000017052">
    <property type="component" value="Unassembled WGS sequence"/>
</dbReference>
<dbReference type="GO" id="GO:0004386">
    <property type="term" value="F:helicase activity"/>
    <property type="evidence" value="ECO:0007669"/>
    <property type="project" value="UniProtKB-KW"/>
</dbReference>
<comment type="similarity">
    <text evidence="1">Belongs to the GSP E family.</text>
</comment>
<dbReference type="GeneID" id="95360166"/>
<dbReference type="InterPro" id="IPR022399">
    <property type="entry name" value="TadA-like_ATPase"/>
</dbReference>
<feature type="domain" description="Bacterial type II secretion system protein E" evidence="2">
    <location>
        <begin position="54"/>
        <end position="330"/>
    </location>
</feature>